<keyword evidence="1" id="KW-0614">Plasmid</keyword>
<keyword evidence="2" id="KW-1185">Reference proteome</keyword>
<geneLocation type="plasmid" evidence="1 2">
    <name>pTiS4</name>
</geneLocation>
<name>B9K460_ALLAM</name>
<sequence>MKRSFLIWMILSWQESEGNHSRCGHRVGTSQLHKLVGAAFRVETALHEFWTSSEQAKEVRLGSFGGINQAREIMTTEARASIAALGSQHEGTTFSDLFTRARSASIQLVDEAVTTMLAFQQMGIRFGLVTNGAADIQR</sequence>
<accession>B9K460</accession>
<dbReference type="KEGG" id="avi:Avi_8298"/>
<reference evidence="1 2" key="1">
    <citation type="journal article" date="2009" name="J. Bacteriol.">
        <title>Genome sequences of three Agrobacterium biovars help elucidate the evolution of multichromosome genomes in bacteria.</title>
        <authorList>
            <person name="Slater S.C."/>
            <person name="Goldman B.S."/>
            <person name="Goodner B."/>
            <person name="Setubal J.C."/>
            <person name="Farrand S.K."/>
            <person name="Nester E.W."/>
            <person name="Burr T.J."/>
            <person name="Banta L."/>
            <person name="Dickerman A.W."/>
            <person name="Paulsen I."/>
            <person name="Otten L."/>
            <person name="Suen G."/>
            <person name="Welch R."/>
            <person name="Almeida N.F."/>
            <person name="Arnold F."/>
            <person name="Burton O.T."/>
            <person name="Du Z."/>
            <person name="Ewing A."/>
            <person name="Godsy E."/>
            <person name="Heisel S."/>
            <person name="Houmiel K.L."/>
            <person name="Jhaveri J."/>
            <person name="Lu J."/>
            <person name="Miller N.M."/>
            <person name="Norton S."/>
            <person name="Chen Q."/>
            <person name="Phoolcharoen W."/>
            <person name="Ohlin V."/>
            <person name="Ondrusek D."/>
            <person name="Pride N."/>
            <person name="Stricklin S.L."/>
            <person name="Sun J."/>
            <person name="Wheeler C."/>
            <person name="Wilson L."/>
            <person name="Zhu H."/>
            <person name="Wood D.W."/>
        </authorList>
    </citation>
    <scope>NUCLEOTIDE SEQUENCE [LARGE SCALE GENOMIC DNA]</scope>
    <source>
        <strain evidence="2">S4 / ATCC BAA-846</strain>
        <plasmid evidence="1 2">pTiS4</plasmid>
    </source>
</reference>
<evidence type="ECO:0000313" key="2">
    <source>
        <dbReference type="Proteomes" id="UP000001596"/>
    </source>
</evidence>
<evidence type="ECO:0000313" key="1">
    <source>
        <dbReference type="EMBL" id="ACM39714.1"/>
    </source>
</evidence>
<proteinExistence type="predicted"/>
<dbReference type="EMBL" id="CP000637">
    <property type="protein sequence ID" value="ACM39714.1"/>
    <property type="molecule type" value="Genomic_DNA"/>
</dbReference>
<dbReference type="Proteomes" id="UP000001596">
    <property type="component" value="Plasmid pTiS4"/>
</dbReference>
<dbReference type="HOGENOM" id="CLU_1850915_0_0_5"/>
<organism evidence="1 2">
    <name type="scientific">Allorhizobium ampelinum (strain ATCC BAA-846 / DSM 112012 / S4)</name>
    <name type="common">Agrobacterium vitis (strain S4)</name>
    <dbReference type="NCBI Taxonomy" id="311402"/>
    <lineage>
        <taxon>Bacteria</taxon>
        <taxon>Pseudomonadati</taxon>
        <taxon>Pseudomonadota</taxon>
        <taxon>Alphaproteobacteria</taxon>
        <taxon>Hyphomicrobiales</taxon>
        <taxon>Rhizobiaceae</taxon>
        <taxon>Rhizobium/Agrobacterium group</taxon>
        <taxon>Allorhizobium</taxon>
        <taxon>Allorhizobium ampelinum</taxon>
    </lineage>
</organism>
<protein>
    <submittedName>
        <fullName evidence="1">Uncharacterized protein</fullName>
    </submittedName>
</protein>
<dbReference type="AlphaFoldDB" id="B9K460"/>
<gene>
    <name evidence="1" type="ordered locus">Avi_8298</name>
</gene>